<comment type="subcellular location">
    <subcellularLocation>
        <location evidence="1 6 7">Nucleus</location>
    </subcellularLocation>
</comment>
<dbReference type="GO" id="GO:0045944">
    <property type="term" value="P:positive regulation of transcription by RNA polymerase II"/>
    <property type="evidence" value="ECO:0007669"/>
    <property type="project" value="TreeGrafter"/>
</dbReference>
<dbReference type="FunFam" id="1.10.10.60:FF:000055">
    <property type="entry name" value="Homeobox protein Hox-A5"/>
    <property type="match status" value="1"/>
</dbReference>
<feature type="compositionally biased region" description="Basic and acidic residues" evidence="9">
    <location>
        <begin position="318"/>
        <end position="335"/>
    </location>
</feature>
<feature type="region of interest" description="Disordered" evidence="9">
    <location>
        <begin position="316"/>
        <end position="365"/>
    </location>
</feature>
<dbReference type="InterPro" id="IPR050609">
    <property type="entry name" value="Antp_homeobox_Deformed_sf"/>
</dbReference>
<proteinExistence type="inferred from homology"/>
<feature type="domain" description="Homeobox" evidence="10">
    <location>
        <begin position="248"/>
        <end position="308"/>
    </location>
</feature>
<keyword evidence="4 6" id="KW-0371">Homeobox</keyword>
<reference evidence="11" key="1">
    <citation type="submission" date="2021-02" db="EMBL/GenBank/DDBJ databases">
        <authorList>
            <person name="Nowell W R."/>
        </authorList>
    </citation>
    <scope>NUCLEOTIDE SEQUENCE</scope>
</reference>
<dbReference type="EMBL" id="CAJNOJ010000018">
    <property type="protein sequence ID" value="CAF0831849.1"/>
    <property type="molecule type" value="Genomic_DNA"/>
</dbReference>
<dbReference type="PANTHER" id="PTHR45771">
    <property type="entry name" value="HOMEOTIC PROTEIN DEFORMED"/>
    <property type="match status" value="1"/>
</dbReference>
<dbReference type="PANTHER" id="PTHR45771:SF6">
    <property type="entry name" value="HOMEOTIC PROTEIN SEX COMBS REDUCED"/>
    <property type="match status" value="1"/>
</dbReference>
<sequence>MATFSSTPSSTAVTNALSTTSSLSYHHLLSASNGNNNNNNNNSNNSTSSDENLTPINPINDINLNNTFDSNTSYLNNADFSLCLPSTQQTTPYDAVVATSTSPLPFNNDPLVRHFFNYRQQNDANLNGNYYPNMSSGSFVNAFDYSYANMAPSSIVPSLGSDPSLHNHAFPTPNSSQHHPHAHPFVNSYISYPHSQQQLLKPTDSFAMPIQQPHAHPQSHHHQQQQQQQQNIYPWMRRIHNTCDPHIGETKRTRTSYSRYQTLELEKEFHFNRYLSRRRRIEIAHSLALTERQIKIWFQNRRMKWKKDNKLQSLNDISKNEDKATSLNIKREKQDASSTNNPTHSTSNERHQSPSSSSSTPNSFN</sequence>
<dbReference type="PROSITE" id="PS00032">
    <property type="entry name" value="ANTENNAPEDIA"/>
    <property type="match status" value="1"/>
</dbReference>
<gene>
    <name evidence="11" type="ORF">EDS130_LOCUS6380</name>
</gene>
<feature type="compositionally biased region" description="Low complexity" evidence="9">
    <location>
        <begin position="337"/>
        <end position="346"/>
    </location>
</feature>
<dbReference type="PROSITE" id="PS50071">
    <property type="entry name" value="HOMEOBOX_2"/>
    <property type="match status" value="1"/>
</dbReference>
<keyword evidence="3 6" id="KW-0238">DNA-binding</keyword>
<dbReference type="Proteomes" id="UP000663852">
    <property type="component" value="Unassembled WGS sequence"/>
</dbReference>
<dbReference type="InterPro" id="IPR001827">
    <property type="entry name" value="Homeobox_Antennapedia_CS"/>
</dbReference>
<dbReference type="Gene3D" id="1.10.10.60">
    <property type="entry name" value="Homeodomain-like"/>
    <property type="match status" value="1"/>
</dbReference>
<dbReference type="Pfam" id="PF00046">
    <property type="entry name" value="Homeodomain"/>
    <property type="match status" value="1"/>
</dbReference>
<evidence type="ECO:0000256" key="9">
    <source>
        <dbReference type="SAM" id="MobiDB-lite"/>
    </source>
</evidence>
<keyword evidence="2" id="KW-0217">Developmental protein</keyword>
<evidence type="ECO:0000256" key="6">
    <source>
        <dbReference type="PROSITE-ProRule" id="PRU00108"/>
    </source>
</evidence>
<dbReference type="SUPFAM" id="SSF46689">
    <property type="entry name" value="Homeodomain-like"/>
    <property type="match status" value="1"/>
</dbReference>
<name>A0A813V3I2_ADIRI</name>
<evidence type="ECO:0000256" key="5">
    <source>
        <dbReference type="ARBA" id="ARBA00023242"/>
    </source>
</evidence>
<evidence type="ECO:0000256" key="4">
    <source>
        <dbReference type="ARBA" id="ARBA00023155"/>
    </source>
</evidence>
<comment type="caution">
    <text evidence="11">The sequence shown here is derived from an EMBL/GenBank/DDBJ whole genome shotgun (WGS) entry which is preliminary data.</text>
</comment>
<dbReference type="CDD" id="cd00086">
    <property type="entry name" value="homeodomain"/>
    <property type="match status" value="1"/>
</dbReference>
<accession>A0A813V3I2</accession>
<protein>
    <recommendedName>
        <fullName evidence="10">Homeobox domain-containing protein</fullName>
    </recommendedName>
</protein>
<evidence type="ECO:0000313" key="12">
    <source>
        <dbReference type="Proteomes" id="UP000663852"/>
    </source>
</evidence>
<dbReference type="GO" id="GO:0009952">
    <property type="term" value="P:anterior/posterior pattern specification"/>
    <property type="evidence" value="ECO:0007669"/>
    <property type="project" value="TreeGrafter"/>
</dbReference>
<dbReference type="OrthoDB" id="6159439at2759"/>
<dbReference type="AlphaFoldDB" id="A0A813V3I2"/>
<dbReference type="PRINTS" id="PR00024">
    <property type="entry name" value="HOMEOBOX"/>
</dbReference>
<dbReference type="InterPro" id="IPR001356">
    <property type="entry name" value="HD"/>
</dbReference>
<dbReference type="GO" id="GO:0005654">
    <property type="term" value="C:nucleoplasm"/>
    <property type="evidence" value="ECO:0007669"/>
    <property type="project" value="TreeGrafter"/>
</dbReference>
<dbReference type="InterPro" id="IPR017995">
    <property type="entry name" value="Homeobox_antennapedia"/>
</dbReference>
<evidence type="ECO:0000313" key="11">
    <source>
        <dbReference type="EMBL" id="CAF0831849.1"/>
    </source>
</evidence>
<dbReference type="InterPro" id="IPR017970">
    <property type="entry name" value="Homeobox_CS"/>
</dbReference>
<organism evidence="11 12">
    <name type="scientific">Adineta ricciae</name>
    <name type="common">Rotifer</name>
    <dbReference type="NCBI Taxonomy" id="249248"/>
    <lineage>
        <taxon>Eukaryota</taxon>
        <taxon>Metazoa</taxon>
        <taxon>Spiralia</taxon>
        <taxon>Gnathifera</taxon>
        <taxon>Rotifera</taxon>
        <taxon>Eurotatoria</taxon>
        <taxon>Bdelloidea</taxon>
        <taxon>Adinetida</taxon>
        <taxon>Adinetidae</taxon>
        <taxon>Adineta</taxon>
    </lineage>
</organism>
<evidence type="ECO:0000256" key="2">
    <source>
        <dbReference type="ARBA" id="ARBA00022473"/>
    </source>
</evidence>
<feature type="DNA-binding region" description="Homeobox" evidence="6">
    <location>
        <begin position="250"/>
        <end position="309"/>
    </location>
</feature>
<feature type="region of interest" description="Disordered" evidence="9">
    <location>
        <begin position="28"/>
        <end position="54"/>
    </location>
</feature>
<evidence type="ECO:0000259" key="10">
    <source>
        <dbReference type="PROSITE" id="PS50071"/>
    </source>
</evidence>
<evidence type="ECO:0000256" key="1">
    <source>
        <dbReference type="ARBA" id="ARBA00004123"/>
    </source>
</evidence>
<feature type="compositionally biased region" description="Low complexity" evidence="9">
    <location>
        <begin position="353"/>
        <end position="365"/>
    </location>
</feature>
<dbReference type="InterPro" id="IPR020479">
    <property type="entry name" value="HD_metazoa"/>
</dbReference>
<dbReference type="PRINTS" id="PR00025">
    <property type="entry name" value="ANTENNAPEDIA"/>
</dbReference>
<comment type="similarity">
    <text evidence="8">Belongs to the Antp homeobox family.</text>
</comment>
<keyword evidence="5 6" id="KW-0539">Nucleus</keyword>
<dbReference type="GO" id="GO:0000978">
    <property type="term" value="F:RNA polymerase II cis-regulatory region sequence-specific DNA binding"/>
    <property type="evidence" value="ECO:0007669"/>
    <property type="project" value="TreeGrafter"/>
</dbReference>
<dbReference type="GO" id="GO:0000981">
    <property type="term" value="F:DNA-binding transcription factor activity, RNA polymerase II-specific"/>
    <property type="evidence" value="ECO:0007669"/>
    <property type="project" value="InterPro"/>
</dbReference>
<evidence type="ECO:0000256" key="7">
    <source>
        <dbReference type="RuleBase" id="RU000682"/>
    </source>
</evidence>
<dbReference type="InterPro" id="IPR009057">
    <property type="entry name" value="Homeodomain-like_sf"/>
</dbReference>
<dbReference type="PROSITE" id="PS00027">
    <property type="entry name" value="HOMEOBOX_1"/>
    <property type="match status" value="1"/>
</dbReference>
<evidence type="ECO:0000256" key="8">
    <source>
        <dbReference type="RuleBase" id="RU004442"/>
    </source>
</evidence>
<feature type="region of interest" description="Disordered" evidence="9">
    <location>
        <begin position="209"/>
        <end position="230"/>
    </location>
</feature>
<dbReference type="SMART" id="SM00389">
    <property type="entry name" value="HOX"/>
    <property type="match status" value="1"/>
</dbReference>
<evidence type="ECO:0000256" key="3">
    <source>
        <dbReference type="ARBA" id="ARBA00023125"/>
    </source>
</evidence>